<dbReference type="InterPro" id="IPR029063">
    <property type="entry name" value="SAM-dependent_MTases_sf"/>
</dbReference>
<dbReference type="RefSeq" id="XP_017781234.1">
    <property type="nucleotide sequence ID" value="XM_017925745.1"/>
</dbReference>
<evidence type="ECO:0000313" key="8">
    <source>
        <dbReference type="Proteomes" id="UP000695000"/>
    </source>
</evidence>
<keyword evidence="4 7" id="KW-0808">Transferase</keyword>
<reference evidence="9" key="1">
    <citation type="submission" date="2025-08" db="UniProtKB">
        <authorList>
            <consortium name="RefSeq"/>
        </authorList>
    </citation>
    <scope>IDENTIFICATION</scope>
    <source>
        <tissue evidence="9">Whole Larva</tissue>
    </source>
</reference>
<dbReference type="Gene3D" id="3.40.50.12710">
    <property type="match status" value="1"/>
</dbReference>
<organism evidence="8 9">
    <name type="scientific">Nicrophorus vespilloides</name>
    <name type="common">Boreal carrion beetle</name>
    <dbReference type="NCBI Taxonomy" id="110193"/>
    <lineage>
        <taxon>Eukaryota</taxon>
        <taxon>Metazoa</taxon>
        <taxon>Ecdysozoa</taxon>
        <taxon>Arthropoda</taxon>
        <taxon>Hexapoda</taxon>
        <taxon>Insecta</taxon>
        <taxon>Pterygota</taxon>
        <taxon>Neoptera</taxon>
        <taxon>Endopterygota</taxon>
        <taxon>Coleoptera</taxon>
        <taxon>Polyphaga</taxon>
        <taxon>Staphyliniformia</taxon>
        <taxon>Silphidae</taxon>
        <taxon>Nicrophorinae</taxon>
        <taxon>Nicrophorus</taxon>
    </lineage>
</organism>
<dbReference type="InterPro" id="IPR003788">
    <property type="entry name" value="NDUFAF7"/>
</dbReference>
<gene>
    <name evidence="9" type="primary">LOC108566046</name>
</gene>
<keyword evidence="3 7" id="KW-0489">Methyltransferase</keyword>
<dbReference type="InterPro" id="IPR038375">
    <property type="entry name" value="NDUFAF7_sf"/>
</dbReference>
<evidence type="ECO:0000313" key="9">
    <source>
        <dbReference type="RefSeq" id="XP_017781234.1"/>
    </source>
</evidence>
<accession>A0ABM1N334</accession>
<dbReference type="Proteomes" id="UP000695000">
    <property type="component" value="Unplaced"/>
</dbReference>
<evidence type="ECO:0000256" key="6">
    <source>
        <dbReference type="ARBA" id="ARBA00048612"/>
    </source>
</evidence>
<dbReference type="SUPFAM" id="SSF53335">
    <property type="entry name" value="S-adenosyl-L-methionine-dependent methyltransferases"/>
    <property type="match status" value="1"/>
</dbReference>
<comment type="function">
    <text evidence="7">Arginine methyltransferase involved in the assembly or stability of mitochondrial NADH:ubiquinone oxidoreductase complex (complex I).</text>
</comment>
<protein>
    <recommendedName>
        <fullName evidence="7">Protein arginine methyltransferase NDUFAF7</fullName>
        <ecNumber evidence="7">2.1.1.320</ecNumber>
    </recommendedName>
</protein>
<sequence>MFLNRLRREFPRSIRKYYTVNSNAVNKQQDVIAKDIQMQIKATGPITVAEYMKKVLIHPMGGYYMHKDVFGAGGDFVTSPELGQVFGEMVAVWLLNEWSKVGSPKPFQIVELGPGRGSLCQDVLRVFDHFGALKSASVSLVEMSPFLSDTQARRLCLNSNAIHDQQQPFYREGVTLQGAPIKWYRNIQDVPKMFTLLVAHEFFDALPIHKFQKTDKGFREILIDINREKDLEFRYIIARDETPASKLFADASDTREHIEVSPESLVLVKDLASRFEEDGGMGLIADYGHDGTGTDTFRAFKKHQLHDPLVDAGNADLTADVDFSALRKAATEEGKVLAFGPITQNKFLLNMGIEHRVKKLEENLDEEQKKILWSSFHMMTDQDKMGSRFKFLSLLPAVLDELLKKAPVAGFN</sequence>
<proteinExistence type="inferred from homology"/>
<dbReference type="Pfam" id="PF02636">
    <property type="entry name" value="Methyltransf_28"/>
    <property type="match status" value="1"/>
</dbReference>
<dbReference type="PANTHER" id="PTHR12049:SF7">
    <property type="entry name" value="PROTEIN ARGININE METHYLTRANSFERASE NDUFAF7, MITOCHONDRIAL"/>
    <property type="match status" value="1"/>
</dbReference>
<comment type="subcellular location">
    <subcellularLocation>
        <location evidence="1 7">Mitochondrion</location>
    </subcellularLocation>
</comment>
<evidence type="ECO:0000256" key="7">
    <source>
        <dbReference type="RuleBase" id="RU364114"/>
    </source>
</evidence>
<evidence type="ECO:0000256" key="3">
    <source>
        <dbReference type="ARBA" id="ARBA00022603"/>
    </source>
</evidence>
<evidence type="ECO:0000256" key="1">
    <source>
        <dbReference type="ARBA" id="ARBA00004173"/>
    </source>
</evidence>
<comment type="similarity">
    <text evidence="2 7">Belongs to the NDUFAF7 family.</text>
</comment>
<dbReference type="PANTHER" id="PTHR12049">
    <property type="entry name" value="PROTEIN ARGININE METHYLTRANSFERASE NDUFAF7, MITOCHONDRIAL"/>
    <property type="match status" value="1"/>
</dbReference>
<comment type="catalytic activity">
    <reaction evidence="6 7">
        <text>L-arginyl-[protein] + 2 S-adenosyl-L-methionine = N(omega),N(omega)'-dimethyl-L-arginyl-[protein] + 2 S-adenosyl-L-homocysteine + 2 H(+)</text>
        <dbReference type="Rhea" id="RHEA:48108"/>
        <dbReference type="Rhea" id="RHEA-COMP:10532"/>
        <dbReference type="Rhea" id="RHEA-COMP:11992"/>
        <dbReference type="ChEBI" id="CHEBI:15378"/>
        <dbReference type="ChEBI" id="CHEBI:29965"/>
        <dbReference type="ChEBI" id="CHEBI:57856"/>
        <dbReference type="ChEBI" id="CHEBI:59789"/>
        <dbReference type="ChEBI" id="CHEBI:88221"/>
        <dbReference type="EC" id="2.1.1.320"/>
    </reaction>
</comment>
<evidence type="ECO:0000256" key="2">
    <source>
        <dbReference type="ARBA" id="ARBA00005891"/>
    </source>
</evidence>
<keyword evidence="5 7" id="KW-0496">Mitochondrion</keyword>
<dbReference type="GeneID" id="108566046"/>
<evidence type="ECO:0000256" key="5">
    <source>
        <dbReference type="ARBA" id="ARBA00023128"/>
    </source>
</evidence>
<evidence type="ECO:0000256" key="4">
    <source>
        <dbReference type="ARBA" id="ARBA00022679"/>
    </source>
</evidence>
<name>A0ABM1N334_NICVS</name>
<keyword evidence="8" id="KW-1185">Reference proteome</keyword>
<dbReference type="EC" id="2.1.1.320" evidence="7"/>